<keyword evidence="5" id="KW-1185">Reference proteome</keyword>
<keyword evidence="3" id="KW-0472">Membrane</keyword>
<accession>B4W4H9</accession>
<reference evidence="4 5" key="1">
    <citation type="submission" date="2008-07" db="EMBL/GenBank/DDBJ databases">
        <authorList>
            <person name="Tandeau de Marsac N."/>
            <person name="Ferriera S."/>
            <person name="Johnson J."/>
            <person name="Kravitz S."/>
            <person name="Beeson K."/>
            <person name="Sutton G."/>
            <person name="Rogers Y.-H."/>
            <person name="Friedman R."/>
            <person name="Frazier M."/>
            <person name="Venter J.C."/>
        </authorList>
    </citation>
    <scope>NUCLEOTIDE SEQUENCE [LARGE SCALE GENOMIC DNA]</scope>
    <source>
        <strain evidence="4 5">PCC 7420</strain>
    </source>
</reference>
<evidence type="ECO:0000256" key="3">
    <source>
        <dbReference type="SAM" id="Phobius"/>
    </source>
</evidence>
<feature type="coiled-coil region" evidence="1">
    <location>
        <begin position="37"/>
        <end position="85"/>
    </location>
</feature>
<dbReference type="RefSeq" id="WP_006106269.1">
    <property type="nucleotide sequence ID" value="NZ_DS989879.1"/>
</dbReference>
<evidence type="ECO:0000313" key="5">
    <source>
        <dbReference type="Proteomes" id="UP000003835"/>
    </source>
</evidence>
<evidence type="ECO:0000313" key="4">
    <source>
        <dbReference type="EMBL" id="EDX70910.1"/>
    </source>
</evidence>
<dbReference type="HOGENOM" id="CLU_107037_0_0_3"/>
<evidence type="ECO:0000256" key="2">
    <source>
        <dbReference type="SAM" id="MobiDB-lite"/>
    </source>
</evidence>
<feature type="transmembrane region" description="Helical" evidence="3">
    <location>
        <begin position="172"/>
        <end position="194"/>
    </location>
</feature>
<feature type="compositionally biased region" description="Low complexity" evidence="2">
    <location>
        <begin position="107"/>
        <end position="125"/>
    </location>
</feature>
<gene>
    <name evidence="4" type="ORF">MC7420_8120</name>
</gene>
<organism evidence="4 5">
    <name type="scientific">Coleofasciculus chthonoplastes PCC 7420</name>
    <dbReference type="NCBI Taxonomy" id="118168"/>
    <lineage>
        <taxon>Bacteria</taxon>
        <taxon>Bacillati</taxon>
        <taxon>Cyanobacteriota</taxon>
        <taxon>Cyanophyceae</taxon>
        <taxon>Coleofasciculales</taxon>
        <taxon>Coleofasciculaceae</taxon>
        <taxon>Coleofasciculus</taxon>
    </lineage>
</organism>
<keyword evidence="1" id="KW-0175">Coiled coil</keyword>
<protein>
    <submittedName>
        <fullName evidence="4">Uncharacterized protein</fullName>
    </submittedName>
</protein>
<dbReference type="AlphaFoldDB" id="B4W4H9"/>
<sequence length="202" mass="22254">MNSNSPINPSMQNPPTDRYTPSTAANNYCPSVPISVYRELAAELQAAQAMLDSLNGQNKQLVKQNQKLRQEVEKVLQSSQHLQQVVDSLTPVTGVEMPRRQSIPSESHPTPSIPKSSKSPKSAPSRVGVEVPPPHPQLDPLSSPYRESFVIEQEDSRSRRTSASEGHREVNGWFLVLAIVLIVLSAFGAGFLIVRPLLNNNR</sequence>
<feature type="region of interest" description="Disordered" evidence="2">
    <location>
        <begin position="1"/>
        <end position="27"/>
    </location>
</feature>
<proteinExistence type="predicted"/>
<dbReference type="EMBL" id="DS989879">
    <property type="protein sequence ID" value="EDX70910.1"/>
    <property type="molecule type" value="Genomic_DNA"/>
</dbReference>
<evidence type="ECO:0000256" key="1">
    <source>
        <dbReference type="SAM" id="Coils"/>
    </source>
</evidence>
<keyword evidence="3" id="KW-0812">Transmembrane</keyword>
<name>B4W4H9_9CYAN</name>
<keyword evidence="3" id="KW-1133">Transmembrane helix</keyword>
<dbReference type="eggNOG" id="ENOG5032ZNT">
    <property type="taxonomic scope" value="Bacteria"/>
</dbReference>
<feature type="region of interest" description="Disordered" evidence="2">
    <location>
        <begin position="88"/>
        <end position="145"/>
    </location>
</feature>
<dbReference type="Proteomes" id="UP000003835">
    <property type="component" value="Unassembled WGS sequence"/>
</dbReference>